<comment type="caution">
    <text evidence="1">The sequence shown here is derived from an EMBL/GenBank/DDBJ whole genome shotgun (WGS) entry which is preliminary data.</text>
</comment>
<name>A0A179BKH6_ACIFR</name>
<dbReference type="AlphaFoldDB" id="A0A179BKH6"/>
<accession>A0A179BKH6</accession>
<dbReference type="Proteomes" id="UP000078302">
    <property type="component" value="Unassembled WGS sequence"/>
</dbReference>
<evidence type="ECO:0000313" key="1">
    <source>
        <dbReference type="EMBL" id="OAP92192.1"/>
    </source>
</evidence>
<organism evidence="1 2">
    <name type="scientific">Acidithiobacillus ferrooxidans</name>
    <name type="common">Thiobacillus ferrooxidans</name>
    <dbReference type="NCBI Taxonomy" id="920"/>
    <lineage>
        <taxon>Bacteria</taxon>
        <taxon>Pseudomonadati</taxon>
        <taxon>Pseudomonadota</taxon>
        <taxon>Acidithiobacillia</taxon>
        <taxon>Acidithiobacillales</taxon>
        <taxon>Acidithiobacillaceae</taxon>
        <taxon>Acidithiobacillus</taxon>
    </lineage>
</organism>
<evidence type="ECO:0008006" key="3">
    <source>
        <dbReference type="Google" id="ProtNLM"/>
    </source>
</evidence>
<evidence type="ECO:0000313" key="2">
    <source>
        <dbReference type="Proteomes" id="UP000078302"/>
    </source>
</evidence>
<keyword evidence="2" id="KW-1185">Reference proteome</keyword>
<protein>
    <recommendedName>
        <fullName evidence="3">Integrase SAM-like N-terminal domain-containing protein</fullName>
    </recommendedName>
</protein>
<dbReference type="EMBL" id="LVXZ01000046">
    <property type="protein sequence ID" value="OAP92192.1"/>
    <property type="molecule type" value="Genomic_DNA"/>
</dbReference>
<proteinExistence type="predicted"/>
<reference evidence="1 2" key="1">
    <citation type="submission" date="2016-04" db="EMBL/GenBank/DDBJ databases">
        <title>Acidithiobacillus ferrooxidans genome sequencing and assembly.</title>
        <authorList>
            <person name="Zhou Z."/>
        </authorList>
    </citation>
    <scope>NUCLEOTIDE SEQUENCE [LARGE SCALE GENOMIC DNA]</scope>
    <source>
        <strain evidence="1 2">BY0502</strain>
    </source>
</reference>
<sequence>MILLPEVIIMKRTNPLYSSPEAFLLASVLAPHMGAYSAHLQSGRYASSTIHGYILGLVHFATWMAQDKLSVELLDEIAINRFLAEHLPHCDFGMEATRIRRALRVANRLLCR</sequence>
<gene>
    <name evidence="1" type="ORF">A4H96_04580</name>
</gene>